<dbReference type="KEGG" id="mme:Marme_1310"/>
<keyword evidence="3" id="KW-1185">Reference proteome</keyword>
<protein>
    <recommendedName>
        <fullName evidence="4">Lipoprotein</fullName>
    </recommendedName>
</protein>
<dbReference type="Proteomes" id="UP000001062">
    <property type="component" value="Chromosome"/>
</dbReference>
<dbReference type="OrthoDB" id="8776015at2"/>
<gene>
    <name evidence="2" type="ordered locus">Marme_1310</name>
</gene>
<dbReference type="AlphaFoldDB" id="F2JVN9"/>
<feature type="chain" id="PRO_5003279269" description="Lipoprotein" evidence="1">
    <location>
        <begin position="23"/>
        <end position="189"/>
    </location>
</feature>
<sequence precursor="true">MNKKFLPLASGLLVAAMLTACGQGNVKSSDDMASAEMSLNNEDMYEVHHEGRIYVFDDKGIYESFMAVGETAFRKVRIGEGPHGETIVFGLTGADKKKTSGIASVDMYDGNLEGAEDFYGEMRTEGRIYVFQSLEEMNTARTVGEVPLRYTDIGAGPKGETVVYALNSSNKKNKPEALIAKFKAMNGMK</sequence>
<organism evidence="2 3">
    <name type="scientific">Marinomonas mediterranea (strain ATCC 700492 / JCM 21426 / NBRC 103028 / MMB-1)</name>
    <dbReference type="NCBI Taxonomy" id="717774"/>
    <lineage>
        <taxon>Bacteria</taxon>
        <taxon>Pseudomonadati</taxon>
        <taxon>Pseudomonadota</taxon>
        <taxon>Gammaproteobacteria</taxon>
        <taxon>Oceanospirillales</taxon>
        <taxon>Oceanospirillaceae</taxon>
        <taxon>Marinomonas</taxon>
    </lineage>
</organism>
<dbReference type="PATRIC" id="fig|717774.3.peg.1358"/>
<name>F2JVN9_MARM1</name>
<feature type="signal peptide" evidence="1">
    <location>
        <begin position="1"/>
        <end position="22"/>
    </location>
</feature>
<evidence type="ECO:0000313" key="2">
    <source>
        <dbReference type="EMBL" id="ADZ90583.1"/>
    </source>
</evidence>
<keyword evidence="1" id="KW-0732">Signal</keyword>
<dbReference type="STRING" id="717774.Marme_1310"/>
<dbReference type="PROSITE" id="PS51257">
    <property type="entry name" value="PROKAR_LIPOPROTEIN"/>
    <property type="match status" value="1"/>
</dbReference>
<dbReference type="HOGENOM" id="CLU_1426462_0_0_6"/>
<dbReference type="eggNOG" id="ENOG5030SV1">
    <property type="taxonomic scope" value="Bacteria"/>
</dbReference>
<evidence type="ECO:0000313" key="3">
    <source>
        <dbReference type="Proteomes" id="UP000001062"/>
    </source>
</evidence>
<evidence type="ECO:0008006" key="4">
    <source>
        <dbReference type="Google" id="ProtNLM"/>
    </source>
</evidence>
<evidence type="ECO:0000256" key="1">
    <source>
        <dbReference type="SAM" id="SignalP"/>
    </source>
</evidence>
<dbReference type="EMBL" id="CP002583">
    <property type="protein sequence ID" value="ADZ90583.1"/>
    <property type="molecule type" value="Genomic_DNA"/>
</dbReference>
<proteinExistence type="predicted"/>
<accession>F2JVN9</accession>
<dbReference type="RefSeq" id="WP_013660488.1">
    <property type="nucleotide sequence ID" value="NC_015276.1"/>
</dbReference>
<reference evidence="2 3" key="1">
    <citation type="journal article" date="2012" name="Stand. Genomic Sci.">
        <title>Complete genome sequence of the melanogenic marine bacterium Marinomonas mediterranea type strain (MMB-1(T)).</title>
        <authorList>
            <person name="Lucas-Elio P."/>
            <person name="Goodwin L."/>
            <person name="Woyke T."/>
            <person name="Pitluck S."/>
            <person name="Nolan M."/>
            <person name="Kyrpides N.C."/>
            <person name="Detter J.C."/>
            <person name="Copeland A."/>
            <person name="Teshima H."/>
            <person name="Bruce D."/>
            <person name="Detter C."/>
            <person name="Tapia R."/>
            <person name="Han S."/>
            <person name="Land M.L."/>
            <person name="Ivanova N."/>
            <person name="Mikhailova N."/>
            <person name="Johnston A.W."/>
            <person name="Sanchez-Amat A."/>
        </authorList>
    </citation>
    <scope>NUCLEOTIDE SEQUENCE [LARGE SCALE GENOMIC DNA]</scope>
    <source>
        <strain evidence="3">ATCC 700492 / JCM 21426 / NBRC 103028 / MMB-1</strain>
    </source>
</reference>